<evidence type="ECO:0000256" key="2">
    <source>
        <dbReference type="ARBA" id="ARBA00022737"/>
    </source>
</evidence>
<dbReference type="GO" id="GO:0045842">
    <property type="term" value="P:positive regulation of mitotic metaphase/anaphase transition"/>
    <property type="evidence" value="ECO:0007669"/>
    <property type="project" value="TreeGrafter"/>
</dbReference>
<keyword evidence="5 7" id="KW-0802">TPR repeat</keyword>
<dbReference type="SMART" id="SM00028">
    <property type="entry name" value="TPR"/>
    <property type="match status" value="7"/>
</dbReference>
<evidence type="ECO:0000313" key="12">
    <source>
        <dbReference type="Proteomes" id="UP001458880"/>
    </source>
</evidence>
<dbReference type="Gene3D" id="1.25.40.10">
    <property type="entry name" value="Tetratricopeptide repeat domain"/>
    <property type="match status" value="2"/>
</dbReference>
<dbReference type="GO" id="GO:0016567">
    <property type="term" value="P:protein ubiquitination"/>
    <property type="evidence" value="ECO:0007669"/>
    <property type="project" value="TreeGrafter"/>
</dbReference>
<evidence type="ECO:0000256" key="3">
    <source>
        <dbReference type="ARBA" id="ARBA00022776"/>
    </source>
</evidence>
<reference evidence="11 12" key="1">
    <citation type="journal article" date="2024" name="BMC Genomics">
        <title>De novo assembly and annotation of Popillia japonica's genome with initial clues to its potential as an invasive pest.</title>
        <authorList>
            <person name="Cucini C."/>
            <person name="Boschi S."/>
            <person name="Funari R."/>
            <person name="Cardaioli E."/>
            <person name="Iannotti N."/>
            <person name="Marturano G."/>
            <person name="Paoli F."/>
            <person name="Bruttini M."/>
            <person name="Carapelli A."/>
            <person name="Frati F."/>
            <person name="Nardi F."/>
        </authorList>
    </citation>
    <scope>NUCLEOTIDE SEQUENCE [LARGE SCALE GENOMIC DNA]</scope>
    <source>
        <strain evidence="11">DMR45628</strain>
    </source>
</reference>
<keyword evidence="6" id="KW-0131">Cell cycle</keyword>
<dbReference type="InterPro" id="IPR011990">
    <property type="entry name" value="TPR-like_helical_dom_sf"/>
</dbReference>
<dbReference type="GO" id="GO:0005680">
    <property type="term" value="C:anaphase-promoting complex"/>
    <property type="evidence" value="ECO:0007669"/>
    <property type="project" value="InterPro"/>
</dbReference>
<dbReference type="EMBL" id="JASPKY010000097">
    <property type="protein sequence ID" value="KAK9737654.1"/>
    <property type="molecule type" value="Genomic_DNA"/>
</dbReference>
<evidence type="ECO:0000256" key="1">
    <source>
        <dbReference type="ARBA" id="ARBA00022618"/>
    </source>
</evidence>
<evidence type="ECO:0000313" key="11">
    <source>
        <dbReference type="EMBL" id="KAK9737654.1"/>
    </source>
</evidence>
<evidence type="ECO:0000256" key="4">
    <source>
        <dbReference type="ARBA" id="ARBA00022786"/>
    </source>
</evidence>
<evidence type="ECO:0000256" key="5">
    <source>
        <dbReference type="ARBA" id="ARBA00022803"/>
    </source>
</evidence>
<dbReference type="Proteomes" id="UP001458880">
    <property type="component" value="Unassembled WGS sequence"/>
</dbReference>
<feature type="compositionally biased region" description="Polar residues" evidence="8">
    <location>
        <begin position="728"/>
        <end position="739"/>
    </location>
</feature>
<keyword evidence="9" id="KW-0812">Transmembrane</keyword>
<protein>
    <submittedName>
        <fullName evidence="11">Anaphase promoting complex subunit 8 / Cdc23</fullName>
    </submittedName>
</protein>
<keyword evidence="1" id="KW-0132">Cell division</keyword>
<evidence type="ECO:0000256" key="7">
    <source>
        <dbReference type="PROSITE-ProRule" id="PRU00339"/>
    </source>
</evidence>
<dbReference type="InterPro" id="IPR007192">
    <property type="entry name" value="APC8"/>
</dbReference>
<dbReference type="AlphaFoldDB" id="A0AAW1LUZ3"/>
<feature type="repeat" description="TPR" evidence="7">
    <location>
        <begin position="241"/>
        <end position="274"/>
    </location>
</feature>
<gene>
    <name evidence="11" type="ORF">QE152_g10548</name>
</gene>
<proteinExistence type="predicted"/>
<dbReference type="PROSITE" id="PS50005">
    <property type="entry name" value="TPR"/>
    <property type="match status" value="3"/>
</dbReference>
<keyword evidence="9" id="KW-1133">Transmembrane helix</keyword>
<dbReference type="PANTHER" id="PTHR12558:SF10">
    <property type="entry name" value="CELL DIVISION CYCLE PROTEIN 23 HOMOLOG"/>
    <property type="match status" value="1"/>
</dbReference>
<dbReference type="GO" id="GO:0031145">
    <property type="term" value="P:anaphase-promoting complex-dependent catabolic process"/>
    <property type="evidence" value="ECO:0007669"/>
    <property type="project" value="TreeGrafter"/>
</dbReference>
<evidence type="ECO:0000256" key="8">
    <source>
        <dbReference type="SAM" id="MobiDB-lite"/>
    </source>
</evidence>
<name>A0AAW1LUZ3_POPJA</name>
<feature type="transmembrane region" description="Helical" evidence="9">
    <location>
        <begin position="638"/>
        <end position="659"/>
    </location>
</feature>
<keyword evidence="12" id="KW-1185">Reference proteome</keyword>
<dbReference type="Pfam" id="PF13181">
    <property type="entry name" value="TPR_8"/>
    <property type="match status" value="1"/>
</dbReference>
<accession>A0AAW1LUZ3</accession>
<feature type="domain" description="Cdc23" evidence="10">
    <location>
        <begin position="14"/>
        <end position="248"/>
    </location>
</feature>
<organism evidence="11 12">
    <name type="scientific">Popillia japonica</name>
    <name type="common">Japanese beetle</name>
    <dbReference type="NCBI Taxonomy" id="7064"/>
    <lineage>
        <taxon>Eukaryota</taxon>
        <taxon>Metazoa</taxon>
        <taxon>Ecdysozoa</taxon>
        <taxon>Arthropoda</taxon>
        <taxon>Hexapoda</taxon>
        <taxon>Insecta</taxon>
        <taxon>Pterygota</taxon>
        <taxon>Neoptera</taxon>
        <taxon>Endopterygota</taxon>
        <taxon>Coleoptera</taxon>
        <taxon>Polyphaga</taxon>
        <taxon>Scarabaeiformia</taxon>
        <taxon>Scarabaeidae</taxon>
        <taxon>Rutelinae</taxon>
        <taxon>Popillia</taxon>
    </lineage>
</organism>
<keyword evidence="9" id="KW-0472">Membrane</keyword>
<comment type="caution">
    <text evidence="11">The sequence shown here is derived from an EMBL/GenBank/DDBJ whole genome shotgun (WGS) entry which is preliminary data.</text>
</comment>
<feature type="transmembrane region" description="Helical" evidence="9">
    <location>
        <begin position="575"/>
        <end position="598"/>
    </location>
</feature>
<feature type="transmembrane region" description="Helical" evidence="9">
    <location>
        <begin position="604"/>
        <end position="626"/>
    </location>
</feature>
<feature type="region of interest" description="Disordered" evidence="8">
    <location>
        <begin position="721"/>
        <end position="750"/>
    </location>
</feature>
<dbReference type="GO" id="GO:0051301">
    <property type="term" value="P:cell division"/>
    <property type="evidence" value="ECO:0007669"/>
    <property type="project" value="UniProtKB-KW"/>
</dbReference>
<evidence type="ECO:0000256" key="6">
    <source>
        <dbReference type="ARBA" id="ARBA00023306"/>
    </source>
</evidence>
<keyword evidence="3" id="KW-0498">Mitosis</keyword>
<keyword evidence="4" id="KW-0833">Ubl conjugation pathway</keyword>
<evidence type="ECO:0000256" key="9">
    <source>
        <dbReference type="SAM" id="Phobius"/>
    </source>
</evidence>
<evidence type="ECO:0000259" key="10">
    <source>
        <dbReference type="Pfam" id="PF04049"/>
    </source>
</evidence>
<feature type="repeat" description="TPR" evidence="7">
    <location>
        <begin position="309"/>
        <end position="342"/>
    </location>
</feature>
<feature type="repeat" description="TPR" evidence="7">
    <location>
        <begin position="343"/>
        <end position="376"/>
    </location>
</feature>
<dbReference type="Pfam" id="PF13414">
    <property type="entry name" value="TPR_11"/>
    <property type="match status" value="1"/>
</dbReference>
<dbReference type="InterPro" id="IPR019734">
    <property type="entry name" value="TPR_rpt"/>
</dbReference>
<keyword evidence="2" id="KW-0677">Repeat</keyword>
<dbReference type="PANTHER" id="PTHR12558">
    <property type="entry name" value="CELL DIVISION CYCLE 16,23,27"/>
    <property type="match status" value="1"/>
</dbReference>
<dbReference type="Pfam" id="PF04049">
    <property type="entry name" value="ANAPC8"/>
    <property type="match status" value="1"/>
</dbReference>
<feature type="transmembrane region" description="Helical" evidence="9">
    <location>
        <begin position="671"/>
        <end position="693"/>
    </location>
</feature>
<dbReference type="SUPFAM" id="SSF48452">
    <property type="entry name" value="TPR-like"/>
    <property type="match status" value="2"/>
</dbReference>
<sequence length="750" mass="87137">MDTSSEDKLDLQLLKVDLTEGIRACSERGLYHCTKWLAELNFAISHIKLAEEQSKFTETYDNEYDAYCIAKSYFDVKEYDRCAHYTKNCENPKPRFLHLYSRYLSIEKKKLDNMTDANCPPDPTKNTALKDLCAILMEDYNRKKLDGYCLYLYGVILKKLDLTNLAIDVFVESVNAVPILWAAWQELAQLVPNKNKLNSLILPNHWIKQFFLAYAYLEQLSNDESLEIYTKLHDQGFNKSSFLIAQTAIVYHNRRELEKAIETFKELISEDPYRLDNLDTYSNLLYVREMKSELADLAHTAVSIDKYRVETCCIIGNYYSIRSDHAKAVLYFQRALKLNPHYLSAWTLMGHEFMEMKNTNAAIQSYRHAIEINPRDYRAWYGLGQTYEILKMPYYCMHYYKQAQHLRPTDSRMIIALGETYEKLDKVENALKCYYKARNVGDIEGMALVKLGNLYHKLKLFDNAAAAYTEYCLKLDEQKATTYEDQIEYYNAFQYLANYHLNKGELDEAYTYANKCLENEQTKEGGKALLKTIAAKRGEQENVEVVPMDETGTFNLPDQYDPCLTRTAKVYSRYFFAKTIGLLLTLLFVICLVVLKLYSETKRVWYSVWFFISGKTLLFVICLVVLKLYSETKRVWYSVWFFISVFSFSDLYLTCQLFFGCTQKPNDYWMVTASLVSGAVGIVIFITVIIKYCSNCIPSMSKRIFKDFKFKDNNIINRRIPPEGNPGGNTVTQAEQTTVLMEDNDSGGPQ</sequence>